<dbReference type="PANTHER" id="PTHR43806:SF11">
    <property type="entry name" value="CEREVISIN-RELATED"/>
    <property type="match status" value="1"/>
</dbReference>
<dbReference type="InterPro" id="IPR022398">
    <property type="entry name" value="Peptidase_S8_His-AS"/>
</dbReference>
<dbReference type="InterPro" id="IPR000209">
    <property type="entry name" value="Peptidase_S8/S53_dom"/>
</dbReference>
<dbReference type="EMBL" id="JACHLE010000001">
    <property type="protein sequence ID" value="MBB4804736.1"/>
    <property type="molecule type" value="Genomic_DNA"/>
</dbReference>
<keyword evidence="4 5" id="KW-0720">Serine protease</keyword>
<evidence type="ECO:0000256" key="2">
    <source>
        <dbReference type="ARBA" id="ARBA00022670"/>
    </source>
</evidence>
<evidence type="ECO:0000256" key="3">
    <source>
        <dbReference type="ARBA" id="ARBA00022801"/>
    </source>
</evidence>
<comment type="caution">
    <text evidence="8">The sequence shown here is derived from an EMBL/GenBank/DDBJ whole genome shotgun (WGS) entry which is preliminary data.</text>
</comment>
<accession>A0A840K687</accession>
<dbReference type="Gene3D" id="3.40.50.200">
    <property type="entry name" value="Peptidase S8/S53 domain"/>
    <property type="match status" value="1"/>
</dbReference>
<dbReference type="PROSITE" id="PS51892">
    <property type="entry name" value="SUBTILASE"/>
    <property type="match status" value="1"/>
</dbReference>
<dbReference type="PROSITE" id="PS00137">
    <property type="entry name" value="SUBTILASE_HIS"/>
    <property type="match status" value="1"/>
</dbReference>
<feature type="active site" description="Charge relay system" evidence="5">
    <location>
        <position position="192"/>
    </location>
</feature>
<reference evidence="8 9" key="1">
    <citation type="submission" date="2020-08" db="EMBL/GenBank/DDBJ databases">
        <title>Functional genomics of gut bacteria from endangered species of beetles.</title>
        <authorList>
            <person name="Carlos-Shanley C."/>
        </authorList>
    </citation>
    <scope>NUCLEOTIDE SEQUENCE [LARGE SCALE GENOMIC DNA]</scope>
    <source>
        <strain evidence="8 9">S00151</strain>
    </source>
</reference>
<keyword evidence="9" id="KW-1185">Reference proteome</keyword>
<dbReference type="PROSITE" id="PS00138">
    <property type="entry name" value="SUBTILASE_SER"/>
    <property type="match status" value="1"/>
</dbReference>
<feature type="active site" description="Charge relay system" evidence="5">
    <location>
        <position position="153"/>
    </location>
</feature>
<dbReference type="SUPFAM" id="SSF52743">
    <property type="entry name" value="Subtilisin-like"/>
    <property type="match status" value="1"/>
</dbReference>
<evidence type="ECO:0000256" key="5">
    <source>
        <dbReference type="PROSITE-ProRule" id="PRU01240"/>
    </source>
</evidence>
<dbReference type="InterPro" id="IPR023827">
    <property type="entry name" value="Peptidase_S8_Asp-AS"/>
</dbReference>
<evidence type="ECO:0000313" key="9">
    <source>
        <dbReference type="Proteomes" id="UP000592180"/>
    </source>
</evidence>
<evidence type="ECO:0000256" key="4">
    <source>
        <dbReference type="ARBA" id="ARBA00022825"/>
    </source>
</evidence>
<dbReference type="RefSeq" id="WP_184182544.1">
    <property type="nucleotide sequence ID" value="NZ_JACHLE010000001.1"/>
</dbReference>
<protein>
    <submittedName>
        <fullName evidence="8">Subtilisin family serine protease</fullName>
    </submittedName>
</protein>
<dbReference type="PROSITE" id="PS00136">
    <property type="entry name" value="SUBTILASE_ASP"/>
    <property type="match status" value="1"/>
</dbReference>
<feature type="active site" description="Charge relay system" evidence="5">
    <location>
        <position position="348"/>
    </location>
</feature>
<dbReference type="InterPro" id="IPR050131">
    <property type="entry name" value="Peptidase_S8_subtilisin-like"/>
</dbReference>
<keyword evidence="2 5" id="KW-0645">Protease</keyword>
<gene>
    <name evidence="8" type="ORF">HNP38_000008</name>
</gene>
<feature type="domain" description="Peptidase S8/S53" evidence="7">
    <location>
        <begin position="144"/>
        <end position="377"/>
    </location>
</feature>
<name>A0A840K687_9FLAO</name>
<evidence type="ECO:0000256" key="1">
    <source>
        <dbReference type="ARBA" id="ARBA00011073"/>
    </source>
</evidence>
<dbReference type="PANTHER" id="PTHR43806">
    <property type="entry name" value="PEPTIDASE S8"/>
    <property type="match status" value="1"/>
</dbReference>
<dbReference type="GO" id="GO:0004252">
    <property type="term" value="F:serine-type endopeptidase activity"/>
    <property type="evidence" value="ECO:0007669"/>
    <property type="project" value="UniProtKB-UniRule"/>
</dbReference>
<evidence type="ECO:0000259" key="7">
    <source>
        <dbReference type="Pfam" id="PF00082"/>
    </source>
</evidence>
<organism evidence="8 9">
    <name type="scientific">Chryseobacterium defluvii</name>
    <dbReference type="NCBI Taxonomy" id="160396"/>
    <lineage>
        <taxon>Bacteria</taxon>
        <taxon>Pseudomonadati</taxon>
        <taxon>Bacteroidota</taxon>
        <taxon>Flavobacteriia</taxon>
        <taxon>Flavobacteriales</taxon>
        <taxon>Weeksellaceae</taxon>
        <taxon>Chryseobacterium group</taxon>
        <taxon>Chryseobacterium</taxon>
    </lineage>
</organism>
<comment type="similarity">
    <text evidence="1 5 6">Belongs to the peptidase S8 family.</text>
</comment>
<dbReference type="InterPro" id="IPR023828">
    <property type="entry name" value="Peptidase_S8_Ser-AS"/>
</dbReference>
<dbReference type="PRINTS" id="PR00723">
    <property type="entry name" value="SUBTILISIN"/>
</dbReference>
<dbReference type="GO" id="GO:0006508">
    <property type="term" value="P:proteolysis"/>
    <property type="evidence" value="ECO:0007669"/>
    <property type="project" value="UniProtKB-KW"/>
</dbReference>
<dbReference type="InterPro" id="IPR015500">
    <property type="entry name" value="Peptidase_S8_subtilisin-rel"/>
</dbReference>
<keyword evidence="3 5" id="KW-0378">Hydrolase</keyword>
<dbReference type="Proteomes" id="UP000592180">
    <property type="component" value="Unassembled WGS sequence"/>
</dbReference>
<dbReference type="AlphaFoldDB" id="A0A840K687"/>
<dbReference type="Pfam" id="PF00082">
    <property type="entry name" value="Peptidase_S8"/>
    <property type="match status" value="1"/>
</dbReference>
<sequence>MENYRLILALKENVDPSEILPNQVMGSSPNFYRLYDPQDHIAEFKDRSDNIAAPYASDEELFTKEIYPSMIDSEKKLYRTYAVNLNSNEELQQLKNYLEQQEGVEFVQKDELNELYHHPNDPLLSRQWAVQKINCEQAWDISKGDDIIVAVVDTGVDYNHPDISANMWKNAQGKFGYDFSDQDDDPKDYQGHGTHCAGTIAAVMDNSLLVAGIAPKAKIMAVKIFPNAYDSVCVRAIKYAADNGARIISNSWGPVGRKPSNPSVEDAIDYAYNKGCIVVFAAGNSNDDVRFYSPANYSKVISVAATDINDNRADFSNYGNTITVAAPGVDIVSLRMNSSDAVSMSGTSMACPHVSALAALILMKNRQYTFEKVRHFIQAYGDPVTTDRPVGGRINAFASVQNSLNVPKITGARMVFNLTSDDKDKEEEIQLTVTQSGQVIGEGRFGKGIKWSDPGTYPCTVNIAPTDPSLLSSMKIRMYKTPHGSDTGCGMEGSIACDLILEGDLIQKWFTVPVRRYGDNNPYDVTFSQINLITNEL</sequence>
<dbReference type="InterPro" id="IPR036852">
    <property type="entry name" value="Peptidase_S8/S53_dom_sf"/>
</dbReference>
<proteinExistence type="inferred from homology"/>
<evidence type="ECO:0000313" key="8">
    <source>
        <dbReference type="EMBL" id="MBB4804736.1"/>
    </source>
</evidence>
<evidence type="ECO:0000256" key="6">
    <source>
        <dbReference type="RuleBase" id="RU003355"/>
    </source>
</evidence>